<keyword evidence="3" id="KW-1185">Reference proteome</keyword>
<name>A0AAD9GLK0_9STRA</name>
<gene>
    <name evidence="2" type="ORF">P3T76_008112</name>
</gene>
<feature type="region of interest" description="Disordered" evidence="1">
    <location>
        <begin position="50"/>
        <end position="71"/>
    </location>
</feature>
<dbReference type="AlphaFoldDB" id="A0AAD9GLK0"/>
<comment type="caution">
    <text evidence="2">The sequence shown here is derived from an EMBL/GenBank/DDBJ whole genome shotgun (WGS) entry which is preliminary data.</text>
</comment>
<evidence type="ECO:0000313" key="2">
    <source>
        <dbReference type="EMBL" id="KAK1940661.1"/>
    </source>
</evidence>
<proteinExistence type="predicted"/>
<organism evidence="2 3">
    <name type="scientific">Phytophthora citrophthora</name>
    <dbReference type="NCBI Taxonomy" id="4793"/>
    <lineage>
        <taxon>Eukaryota</taxon>
        <taxon>Sar</taxon>
        <taxon>Stramenopiles</taxon>
        <taxon>Oomycota</taxon>
        <taxon>Peronosporomycetes</taxon>
        <taxon>Peronosporales</taxon>
        <taxon>Peronosporaceae</taxon>
        <taxon>Phytophthora</taxon>
    </lineage>
</organism>
<protein>
    <submittedName>
        <fullName evidence="2">Uncharacterized protein</fullName>
    </submittedName>
</protein>
<dbReference type="EMBL" id="JASMQC010000014">
    <property type="protein sequence ID" value="KAK1940661.1"/>
    <property type="molecule type" value="Genomic_DNA"/>
</dbReference>
<dbReference type="Proteomes" id="UP001259832">
    <property type="component" value="Unassembled WGS sequence"/>
</dbReference>
<feature type="region of interest" description="Disordered" evidence="1">
    <location>
        <begin position="1"/>
        <end position="29"/>
    </location>
</feature>
<accession>A0AAD9GLK0</accession>
<reference evidence="2" key="1">
    <citation type="submission" date="2023-08" db="EMBL/GenBank/DDBJ databases">
        <title>Reference Genome Resource for the Citrus Pathogen Phytophthora citrophthora.</title>
        <authorList>
            <person name="Moller H."/>
            <person name="Coetzee B."/>
            <person name="Rose L.J."/>
            <person name="Van Niekerk J.M."/>
        </authorList>
    </citation>
    <scope>NUCLEOTIDE SEQUENCE</scope>
    <source>
        <strain evidence="2">STE-U-9442</strain>
    </source>
</reference>
<sequence>MASKHELSPRSTTAHKKTSTNSKDMDKLPTATRILIETLKEQIKTLQAEVKEERARGEKAVREERDRAEAREKRFERVIKHGLDRACSTIKYLSDNATKAQVEATPLLHRTSTTLEDNQRHNCKAYHGL</sequence>
<evidence type="ECO:0000256" key="1">
    <source>
        <dbReference type="SAM" id="MobiDB-lite"/>
    </source>
</evidence>
<evidence type="ECO:0000313" key="3">
    <source>
        <dbReference type="Proteomes" id="UP001259832"/>
    </source>
</evidence>